<proteinExistence type="inferred from homology"/>
<keyword evidence="8" id="KW-1185">Reference proteome</keyword>
<keyword evidence="4" id="KW-0472">Membrane</keyword>
<dbReference type="PROSITE" id="PS00290">
    <property type="entry name" value="IG_MHC"/>
    <property type="match status" value="1"/>
</dbReference>
<sequence>MEGFLRISLICVCVLNINAQSYHEFGLIEACGDSDQEDFLVQFDDELVAYVDFKKQKEIITLPDIVGQIEFPSLYHDAKRAIYNCRLFFDVAKEVYINSSEPIEPPWSSIYPKSDPQLNVKNILICHVTGFFPPPVRVSWTKNNVNVTDGSIVSRYYPNKDGTLNVFSRLSFIPEEGDIYSCSVEHKALQQPQTRTWDVEIKEPSIGPSVFCGVGLALGLLGLATGVFFIAKGSN</sequence>
<keyword evidence="5" id="KW-0732">Signal</keyword>
<dbReference type="InterPro" id="IPR036179">
    <property type="entry name" value="Ig-like_dom_sf"/>
</dbReference>
<organism evidence="7 8">
    <name type="scientific">Culter alburnus</name>
    <name type="common">Topmouth culter</name>
    <dbReference type="NCBI Taxonomy" id="194366"/>
    <lineage>
        <taxon>Eukaryota</taxon>
        <taxon>Metazoa</taxon>
        <taxon>Chordata</taxon>
        <taxon>Craniata</taxon>
        <taxon>Vertebrata</taxon>
        <taxon>Euteleostomi</taxon>
        <taxon>Actinopterygii</taxon>
        <taxon>Neopterygii</taxon>
        <taxon>Teleostei</taxon>
        <taxon>Ostariophysi</taxon>
        <taxon>Cypriniformes</taxon>
        <taxon>Xenocyprididae</taxon>
        <taxon>Xenocypridinae</taxon>
        <taxon>Culter</taxon>
    </lineage>
</organism>
<dbReference type="Pfam" id="PF07654">
    <property type="entry name" value="C1-set"/>
    <property type="match status" value="1"/>
</dbReference>
<evidence type="ECO:0000256" key="4">
    <source>
        <dbReference type="SAM" id="Phobius"/>
    </source>
</evidence>
<dbReference type="PANTHER" id="PTHR19944:SF86">
    <property type="entry name" value="HLA CLASS II HISTOCOMPATIBILITY ANTIGEN, DR ALPHA CHAIN"/>
    <property type="match status" value="1"/>
</dbReference>
<dbReference type="GO" id="GO:0019882">
    <property type="term" value="P:antigen processing and presentation"/>
    <property type="evidence" value="ECO:0007669"/>
    <property type="project" value="InterPro"/>
</dbReference>
<dbReference type="CDD" id="cd05767">
    <property type="entry name" value="IgC1_MHC_II_alpha"/>
    <property type="match status" value="1"/>
</dbReference>
<evidence type="ECO:0000259" key="6">
    <source>
        <dbReference type="PROSITE" id="PS50835"/>
    </source>
</evidence>
<reference evidence="7 8" key="1">
    <citation type="submission" date="2024-05" db="EMBL/GenBank/DDBJ databases">
        <title>A high-quality chromosomal-level genome assembly of Topmouth culter (Culter alburnus).</title>
        <authorList>
            <person name="Zhao H."/>
        </authorList>
    </citation>
    <scope>NUCLEOTIDE SEQUENCE [LARGE SCALE GENOMIC DNA]</scope>
    <source>
        <strain evidence="7">CATC2023</strain>
        <tissue evidence="7">Muscle</tissue>
    </source>
</reference>
<evidence type="ECO:0000256" key="5">
    <source>
        <dbReference type="SAM" id="SignalP"/>
    </source>
</evidence>
<feature type="transmembrane region" description="Helical" evidence="4">
    <location>
        <begin position="206"/>
        <end position="231"/>
    </location>
</feature>
<evidence type="ECO:0000313" key="7">
    <source>
        <dbReference type="EMBL" id="KAK9970449.1"/>
    </source>
</evidence>
<dbReference type="InterPro" id="IPR001003">
    <property type="entry name" value="MHC_II_a_N"/>
</dbReference>
<dbReference type="InterPro" id="IPR013783">
    <property type="entry name" value="Ig-like_fold"/>
</dbReference>
<keyword evidence="4" id="KW-0812">Transmembrane</keyword>
<keyword evidence="2" id="KW-0325">Glycoprotein</keyword>
<keyword evidence="4" id="KW-1133">Transmembrane helix</keyword>
<dbReference type="InterPro" id="IPR011162">
    <property type="entry name" value="MHC_I/II-like_Ag-recog"/>
</dbReference>
<dbReference type="PROSITE" id="PS50835">
    <property type="entry name" value="IG_LIKE"/>
    <property type="match status" value="1"/>
</dbReference>
<dbReference type="SUPFAM" id="SSF48726">
    <property type="entry name" value="Immunoglobulin"/>
    <property type="match status" value="1"/>
</dbReference>
<gene>
    <name evidence="7" type="ORF">ABG768_026394</name>
</gene>
<keyword evidence="3" id="KW-0393">Immunoglobulin domain</keyword>
<evidence type="ECO:0000256" key="3">
    <source>
        <dbReference type="ARBA" id="ARBA00023319"/>
    </source>
</evidence>
<evidence type="ECO:0000313" key="8">
    <source>
        <dbReference type="Proteomes" id="UP001479290"/>
    </source>
</evidence>
<feature type="signal peptide" evidence="5">
    <location>
        <begin position="1"/>
        <end position="19"/>
    </location>
</feature>
<dbReference type="GO" id="GO:0042613">
    <property type="term" value="C:MHC class II protein complex"/>
    <property type="evidence" value="ECO:0007669"/>
    <property type="project" value="InterPro"/>
</dbReference>
<dbReference type="InterPro" id="IPR003597">
    <property type="entry name" value="Ig_C1-set"/>
</dbReference>
<dbReference type="InterPro" id="IPR050160">
    <property type="entry name" value="MHC/Immunoglobulin"/>
</dbReference>
<accession>A0AAW2A9Z5</accession>
<feature type="domain" description="Ig-like" evidence="6">
    <location>
        <begin position="106"/>
        <end position="196"/>
    </location>
</feature>
<comment type="caution">
    <text evidence="7">The sequence shown here is derived from an EMBL/GenBank/DDBJ whole genome shotgun (WGS) entry which is preliminary data.</text>
</comment>
<dbReference type="Pfam" id="PF00993">
    <property type="entry name" value="MHC_II_alpha"/>
    <property type="match status" value="1"/>
</dbReference>
<dbReference type="InterPro" id="IPR007110">
    <property type="entry name" value="Ig-like_dom"/>
</dbReference>
<dbReference type="SMART" id="SM00920">
    <property type="entry name" value="MHC_II_alpha"/>
    <property type="match status" value="1"/>
</dbReference>
<dbReference type="SUPFAM" id="SSF54452">
    <property type="entry name" value="MHC antigen-recognition domain"/>
    <property type="match status" value="1"/>
</dbReference>
<dbReference type="Gene3D" id="2.60.40.10">
    <property type="entry name" value="Immunoglobulins"/>
    <property type="match status" value="1"/>
</dbReference>
<dbReference type="InterPro" id="IPR003006">
    <property type="entry name" value="Ig/MHC_CS"/>
</dbReference>
<dbReference type="EMBL" id="JAWDJR010000008">
    <property type="protein sequence ID" value="KAK9970449.1"/>
    <property type="molecule type" value="Genomic_DNA"/>
</dbReference>
<dbReference type="Proteomes" id="UP001479290">
    <property type="component" value="Unassembled WGS sequence"/>
</dbReference>
<evidence type="ECO:0000256" key="2">
    <source>
        <dbReference type="ARBA" id="ARBA00023180"/>
    </source>
</evidence>
<evidence type="ECO:0000256" key="1">
    <source>
        <dbReference type="ARBA" id="ARBA00007394"/>
    </source>
</evidence>
<feature type="chain" id="PRO_5043621002" description="Ig-like domain-containing protein" evidence="5">
    <location>
        <begin position="20"/>
        <end position="235"/>
    </location>
</feature>
<dbReference type="GO" id="GO:0006955">
    <property type="term" value="P:immune response"/>
    <property type="evidence" value="ECO:0007669"/>
    <property type="project" value="InterPro"/>
</dbReference>
<name>A0AAW2A9Z5_CULAL</name>
<comment type="similarity">
    <text evidence="1">Belongs to the MHC class II family.</text>
</comment>
<dbReference type="AlphaFoldDB" id="A0AAW2A9Z5"/>
<protein>
    <recommendedName>
        <fullName evidence="6">Ig-like domain-containing protein</fullName>
    </recommendedName>
</protein>
<dbReference type="PANTHER" id="PTHR19944">
    <property type="entry name" value="MHC CLASS II-RELATED"/>
    <property type="match status" value="1"/>
</dbReference>
<dbReference type="SMART" id="SM00407">
    <property type="entry name" value="IGc1"/>
    <property type="match status" value="1"/>
</dbReference>